<dbReference type="GO" id="GO:0008360">
    <property type="term" value="P:regulation of cell shape"/>
    <property type="evidence" value="ECO:0007669"/>
    <property type="project" value="UniProtKB-UniRule"/>
</dbReference>
<dbReference type="Pfam" id="PF17964">
    <property type="entry name" value="Big_10"/>
    <property type="match status" value="1"/>
</dbReference>
<feature type="active site" description="Proton donor/acceptor" evidence="7">
    <location>
        <position position="413"/>
    </location>
</feature>
<dbReference type="GO" id="GO:0071555">
    <property type="term" value="P:cell wall organization"/>
    <property type="evidence" value="ECO:0007669"/>
    <property type="project" value="UniProtKB-UniRule"/>
</dbReference>
<evidence type="ECO:0000256" key="6">
    <source>
        <dbReference type="ARBA" id="ARBA00023316"/>
    </source>
</evidence>
<keyword evidence="11" id="KW-0449">Lipoprotein</keyword>
<dbReference type="InterPro" id="IPR050979">
    <property type="entry name" value="LD-transpeptidase"/>
</dbReference>
<organism evidence="11 12">
    <name type="scientific">Brevibacterium jeotgali</name>
    <dbReference type="NCBI Taxonomy" id="1262550"/>
    <lineage>
        <taxon>Bacteria</taxon>
        <taxon>Bacillati</taxon>
        <taxon>Actinomycetota</taxon>
        <taxon>Actinomycetes</taxon>
        <taxon>Micrococcales</taxon>
        <taxon>Brevibacteriaceae</taxon>
        <taxon>Brevibacterium</taxon>
    </lineage>
</organism>
<dbReference type="GO" id="GO:0071972">
    <property type="term" value="F:peptidoglycan L,D-transpeptidase activity"/>
    <property type="evidence" value="ECO:0007669"/>
    <property type="project" value="TreeGrafter"/>
</dbReference>
<evidence type="ECO:0000313" key="11">
    <source>
        <dbReference type="EMBL" id="SMY10674.1"/>
    </source>
</evidence>
<feature type="compositionally biased region" description="Basic and acidic residues" evidence="8">
    <location>
        <begin position="95"/>
        <end position="108"/>
    </location>
</feature>
<evidence type="ECO:0000256" key="3">
    <source>
        <dbReference type="ARBA" id="ARBA00022960"/>
    </source>
</evidence>
<dbReference type="GO" id="GO:0018104">
    <property type="term" value="P:peptidoglycan-protein cross-linking"/>
    <property type="evidence" value="ECO:0007669"/>
    <property type="project" value="TreeGrafter"/>
</dbReference>
<dbReference type="InterPro" id="IPR041280">
    <property type="entry name" value="Big_10"/>
</dbReference>
<dbReference type="Proteomes" id="UP000234462">
    <property type="component" value="Unassembled WGS sequence"/>
</dbReference>
<reference evidence="12" key="1">
    <citation type="submission" date="2017-03" db="EMBL/GenBank/DDBJ databases">
        <authorList>
            <person name="Monnet C."/>
        </authorList>
    </citation>
    <scope>NUCLEOTIDE SEQUENCE [LARGE SCALE GENOMIC DNA]</scope>
    <source>
        <strain evidence="12">SJ5-8</strain>
    </source>
</reference>
<keyword evidence="12" id="KW-1185">Reference proteome</keyword>
<feature type="compositionally biased region" description="Polar residues" evidence="8">
    <location>
        <begin position="173"/>
        <end position="183"/>
    </location>
</feature>
<proteinExistence type="predicted"/>
<sequence length="485" mass="51240">MRRRALSAVATAGLAAIVLSACTAGPTDPTAPVTDGSTAQSDPAPVVTVVNEAIADDEAESGTSAPPADSRMIDAGDELGLTVEGGAFTEVTLVDADHDSVPTDRGTFDTEEDPTGTDATADSGESEDSEEAAAAAGTDEQARAGGTTDPTHGLVDVEDSAATAGDDEASEQEVGTSGTEWESSTALVTGATYTWEATTVAPDGAEHTATGTVTTPDTTAQEELTANTLIADDQTVGVGAPIVVSFNSTVPEEARAAIEARLSVDVTDADGAPVDVEGAWGWLYDTADGISRVHYRPQEFWPADVSVDVSLPLEGVEYSPRWYGKEDVDLSFDVGRDQRVVADAQSHRMTIERDGEQIADWPTSLGSAQAPSYNGTHVVMAKHEFYTMTSERWDYETDVSWAVRIHNNGEFVHAAPWSVGVQGSANVSHGCINLSTERAKEYYDMALYGDPVEITGSSVDLSTEHSDISDWVYSWEDWQELSALD</sequence>
<dbReference type="CDD" id="cd16913">
    <property type="entry name" value="YkuD_like"/>
    <property type="match status" value="1"/>
</dbReference>
<dbReference type="SUPFAM" id="SSF141523">
    <property type="entry name" value="L,D-transpeptidase catalytic domain-like"/>
    <property type="match status" value="1"/>
</dbReference>
<keyword evidence="4 7" id="KW-0573">Peptidoglycan synthesis</keyword>
<dbReference type="GO" id="GO:0016746">
    <property type="term" value="F:acyltransferase activity"/>
    <property type="evidence" value="ECO:0007669"/>
    <property type="project" value="UniProtKB-KW"/>
</dbReference>
<evidence type="ECO:0000259" key="10">
    <source>
        <dbReference type="PROSITE" id="PS52029"/>
    </source>
</evidence>
<dbReference type="GO" id="GO:0005576">
    <property type="term" value="C:extracellular region"/>
    <property type="evidence" value="ECO:0007669"/>
    <property type="project" value="TreeGrafter"/>
</dbReference>
<evidence type="ECO:0000256" key="4">
    <source>
        <dbReference type="ARBA" id="ARBA00022984"/>
    </source>
</evidence>
<keyword evidence="9" id="KW-0732">Signal</keyword>
<dbReference type="InterPro" id="IPR005490">
    <property type="entry name" value="LD_TPept_cat_dom"/>
</dbReference>
<keyword evidence="2" id="KW-0808">Transferase</keyword>
<comment type="pathway">
    <text evidence="1 7">Cell wall biogenesis; peptidoglycan biosynthesis.</text>
</comment>
<dbReference type="PANTHER" id="PTHR30582">
    <property type="entry name" value="L,D-TRANSPEPTIDASE"/>
    <property type="match status" value="1"/>
</dbReference>
<keyword evidence="5" id="KW-0012">Acyltransferase</keyword>
<dbReference type="Gene3D" id="2.40.440.10">
    <property type="entry name" value="L,D-transpeptidase catalytic domain-like"/>
    <property type="match status" value="1"/>
</dbReference>
<evidence type="ECO:0000256" key="5">
    <source>
        <dbReference type="ARBA" id="ARBA00023315"/>
    </source>
</evidence>
<dbReference type="AlphaFoldDB" id="A0A2H1L183"/>
<evidence type="ECO:0000256" key="9">
    <source>
        <dbReference type="SAM" id="SignalP"/>
    </source>
</evidence>
<dbReference type="PANTHER" id="PTHR30582:SF2">
    <property type="entry name" value="L,D-TRANSPEPTIDASE YCIB-RELATED"/>
    <property type="match status" value="1"/>
</dbReference>
<dbReference type="Pfam" id="PF03734">
    <property type="entry name" value="YkuD"/>
    <property type="match status" value="1"/>
</dbReference>
<feature type="signal peptide" evidence="9">
    <location>
        <begin position="1"/>
        <end position="23"/>
    </location>
</feature>
<dbReference type="EMBL" id="FXZM01000001">
    <property type="protein sequence ID" value="SMY10674.1"/>
    <property type="molecule type" value="Genomic_DNA"/>
</dbReference>
<keyword evidence="3 7" id="KW-0133">Cell shape</keyword>
<evidence type="ECO:0000256" key="7">
    <source>
        <dbReference type="PROSITE-ProRule" id="PRU01373"/>
    </source>
</evidence>
<evidence type="ECO:0000256" key="2">
    <source>
        <dbReference type="ARBA" id="ARBA00022679"/>
    </source>
</evidence>
<gene>
    <name evidence="11" type="ORF">BJEO58_00246</name>
</gene>
<keyword evidence="6 7" id="KW-0961">Cell wall biogenesis/degradation</keyword>
<dbReference type="Gene3D" id="2.60.40.3710">
    <property type="match status" value="1"/>
</dbReference>
<accession>A0A2H1L183</accession>
<name>A0A2H1L183_9MICO</name>
<feature type="region of interest" description="Disordered" evidence="8">
    <location>
        <begin position="93"/>
        <end position="183"/>
    </location>
</feature>
<dbReference type="PROSITE" id="PS51257">
    <property type="entry name" value="PROKAR_LIPOPROTEIN"/>
    <property type="match status" value="1"/>
</dbReference>
<feature type="active site" description="Nucleophile" evidence="7">
    <location>
        <position position="431"/>
    </location>
</feature>
<dbReference type="RefSeq" id="WP_246075930.1">
    <property type="nucleotide sequence ID" value="NZ_FXZM01000001.1"/>
</dbReference>
<evidence type="ECO:0000313" key="12">
    <source>
        <dbReference type="Proteomes" id="UP000234462"/>
    </source>
</evidence>
<dbReference type="PROSITE" id="PS52029">
    <property type="entry name" value="LD_TPASE"/>
    <property type="match status" value="1"/>
</dbReference>
<dbReference type="UniPathway" id="UPA00219"/>
<evidence type="ECO:0000256" key="1">
    <source>
        <dbReference type="ARBA" id="ARBA00004752"/>
    </source>
</evidence>
<protein>
    <submittedName>
        <fullName evidence="11">Lipoprotein-anchoring transpeptidase ErfK/SrfK</fullName>
    </submittedName>
</protein>
<feature type="chain" id="PRO_5039529442" evidence="9">
    <location>
        <begin position="24"/>
        <end position="485"/>
    </location>
</feature>
<evidence type="ECO:0000256" key="8">
    <source>
        <dbReference type="SAM" id="MobiDB-lite"/>
    </source>
</evidence>
<feature type="domain" description="L,D-TPase catalytic" evidence="10">
    <location>
        <begin position="338"/>
        <end position="455"/>
    </location>
</feature>
<dbReference type="InterPro" id="IPR038063">
    <property type="entry name" value="Transpep_catalytic_dom"/>
</dbReference>